<reference evidence="2 3" key="1">
    <citation type="submission" date="2015-08" db="EMBL/GenBank/DDBJ databases">
        <title>Ancestral chromatin configuration constrains chromatin evolution on differentiating sex chromosomes in Drosophila.</title>
        <authorList>
            <person name="Zhou Q."/>
            <person name="Bachtrog D."/>
        </authorList>
    </citation>
    <scope>NUCLEOTIDE SEQUENCE [LARGE SCALE GENOMIC DNA]</scope>
    <source>
        <tissue evidence="2">Whole larvae</tissue>
    </source>
</reference>
<keyword evidence="1" id="KW-0732">Signal</keyword>
<feature type="chain" id="PRO_5005803793" evidence="1">
    <location>
        <begin position="27"/>
        <end position="76"/>
    </location>
</feature>
<sequence length="76" mass="8662">MLVNKMCSSSALIFCLCASFILIVLADVTFTNLKCSFMDKSVAEFLYCRIKPVNRTHKYTEVYVKLYQLPINNASV</sequence>
<name>A0A0M5JB75_DROBS</name>
<evidence type="ECO:0000313" key="3">
    <source>
        <dbReference type="Proteomes" id="UP000494163"/>
    </source>
</evidence>
<keyword evidence="3" id="KW-1185">Reference proteome</keyword>
<protein>
    <submittedName>
        <fullName evidence="2">CG33912</fullName>
    </submittedName>
</protein>
<accession>A0A0M5JB75</accession>
<organism evidence="2 3">
    <name type="scientific">Drosophila busckii</name>
    <name type="common">Fruit fly</name>
    <dbReference type="NCBI Taxonomy" id="30019"/>
    <lineage>
        <taxon>Eukaryota</taxon>
        <taxon>Metazoa</taxon>
        <taxon>Ecdysozoa</taxon>
        <taxon>Arthropoda</taxon>
        <taxon>Hexapoda</taxon>
        <taxon>Insecta</taxon>
        <taxon>Pterygota</taxon>
        <taxon>Neoptera</taxon>
        <taxon>Endopterygota</taxon>
        <taxon>Diptera</taxon>
        <taxon>Brachycera</taxon>
        <taxon>Muscomorpha</taxon>
        <taxon>Ephydroidea</taxon>
        <taxon>Drosophilidae</taxon>
        <taxon>Drosophila</taxon>
    </lineage>
</organism>
<dbReference type="Proteomes" id="UP000494163">
    <property type="component" value="Chromosome 3L"/>
</dbReference>
<feature type="signal peptide" evidence="1">
    <location>
        <begin position="1"/>
        <end position="26"/>
    </location>
</feature>
<gene>
    <name evidence="2" type="ORF">Dbus_chr3Lg1097</name>
</gene>
<evidence type="ECO:0000256" key="1">
    <source>
        <dbReference type="SAM" id="SignalP"/>
    </source>
</evidence>
<dbReference type="AlphaFoldDB" id="A0A0M5JB75"/>
<dbReference type="EMBL" id="CP012525">
    <property type="protein sequence ID" value="ALC43931.1"/>
    <property type="molecule type" value="Genomic_DNA"/>
</dbReference>
<dbReference type="OMA" id="IFCLCAS"/>
<proteinExistence type="predicted"/>
<evidence type="ECO:0000313" key="2">
    <source>
        <dbReference type="EMBL" id="ALC43931.1"/>
    </source>
</evidence>
<feature type="non-terminal residue" evidence="2">
    <location>
        <position position="76"/>
    </location>
</feature>